<dbReference type="Proteomes" id="UP000015100">
    <property type="component" value="Unassembled WGS sequence"/>
</dbReference>
<evidence type="ECO:0000256" key="1">
    <source>
        <dbReference type="SAM" id="MobiDB-lite"/>
    </source>
</evidence>
<keyword evidence="2" id="KW-0472">Membrane</keyword>
<evidence type="ECO:0008006" key="6">
    <source>
        <dbReference type="Google" id="ProtNLM"/>
    </source>
</evidence>
<dbReference type="HOGENOM" id="CLU_1261466_0_0_1"/>
<reference evidence="4 5" key="1">
    <citation type="journal article" date="2013" name="PLoS Genet.">
        <title>Genomic mechanisms accounting for the adaptation to parasitism in nematode-trapping fungi.</title>
        <authorList>
            <person name="Meerupati T."/>
            <person name="Andersson K.M."/>
            <person name="Friman E."/>
            <person name="Kumar D."/>
            <person name="Tunlid A."/>
            <person name="Ahren D."/>
        </authorList>
    </citation>
    <scope>NUCLEOTIDE SEQUENCE [LARGE SCALE GENOMIC DNA]</scope>
    <source>
        <strain evidence="4 5">CBS 200.50</strain>
    </source>
</reference>
<feature type="transmembrane region" description="Helical" evidence="2">
    <location>
        <begin position="132"/>
        <end position="157"/>
    </location>
</feature>
<name>S8BWL2_DACHA</name>
<accession>S8BWL2</accession>
<feature type="region of interest" description="Disordered" evidence="1">
    <location>
        <begin position="90"/>
        <end position="127"/>
    </location>
</feature>
<evidence type="ECO:0000256" key="3">
    <source>
        <dbReference type="SAM" id="SignalP"/>
    </source>
</evidence>
<keyword evidence="2" id="KW-0812">Transmembrane</keyword>
<gene>
    <name evidence="4" type="ORF">H072_6488</name>
</gene>
<protein>
    <recommendedName>
        <fullName evidence="6">Mid2 domain-containing protein</fullName>
    </recommendedName>
</protein>
<evidence type="ECO:0000313" key="4">
    <source>
        <dbReference type="EMBL" id="EPS39717.1"/>
    </source>
</evidence>
<organism evidence="4 5">
    <name type="scientific">Dactylellina haptotyla (strain CBS 200.50)</name>
    <name type="common">Nematode-trapping fungus</name>
    <name type="synonym">Monacrosporium haptotylum</name>
    <dbReference type="NCBI Taxonomy" id="1284197"/>
    <lineage>
        <taxon>Eukaryota</taxon>
        <taxon>Fungi</taxon>
        <taxon>Dikarya</taxon>
        <taxon>Ascomycota</taxon>
        <taxon>Pezizomycotina</taxon>
        <taxon>Orbiliomycetes</taxon>
        <taxon>Orbiliales</taxon>
        <taxon>Orbiliaceae</taxon>
        <taxon>Dactylellina</taxon>
    </lineage>
</organism>
<proteinExistence type="predicted"/>
<dbReference type="OMA" id="MPRRHRY"/>
<sequence length="219" mass="23072">MFLSKPLLYFLFIVQSISGSHSHNIRGALAPRQTVANTITGDIGGHAEIPLSLLSLLTSKTSSSALPETTSKRSTAISITTTLQTTTLSESISTVKGTEIPSTSDNAATSRSSANPIESDEPLTPPSKSVPVAAVAGGVLGGLVVLVGLIIGALWYLRGRRVRKNKPFDIKDSAESIAEPKTDLAIQGTQATEPVTSIQLEVKPSVEMPRRHRYSVGGL</sequence>
<evidence type="ECO:0000256" key="2">
    <source>
        <dbReference type="SAM" id="Phobius"/>
    </source>
</evidence>
<reference evidence="5" key="2">
    <citation type="submission" date="2013-04" db="EMBL/GenBank/DDBJ databases">
        <title>Genomic mechanisms accounting for the adaptation to parasitism in nematode-trapping fungi.</title>
        <authorList>
            <person name="Ahren D.G."/>
        </authorList>
    </citation>
    <scope>NUCLEOTIDE SEQUENCE [LARGE SCALE GENOMIC DNA]</scope>
    <source>
        <strain evidence="5">CBS 200.50</strain>
    </source>
</reference>
<evidence type="ECO:0000313" key="5">
    <source>
        <dbReference type="Proteomes" id="UP000015100"/>
    </source>
</evidence>
<feature type="signal peptide" evidence="3">
    <location>
        <begin position="1"/>
        <end position="22"/>
    </location>
</feature>
<dbReference type="AlphaFoldDB" id="S8BWL2"/>
<feature type="chain" id="PRO_5004548664" description="Mid2 domain-containing protein" evidence="3">
    <location>
        <begin position="23"/>
        <end position="219"/>
    </location>
</feature>
<keyword evidence="3" id="KW-0732">Signal</keyword>
<keyword evidence="2" id="KW-1133">Transmembrane helix</keyword>
<comment type="caution">
    <text evidence="4">The sequence shown here is derived from an EMBL/GenBank/DDBJ whole genome shotgun (WGS) entry which is preliminary data.</text>
</comment>
<keyword evidence="5" id="KW-1185">Reference proteome</keyword>
<dbReference type="EMBL" id="AQGS01000455">
    <property type="protein sequence ID" value="EPS39717.1"/>
    <property type="molecule type" value="Genomic_DNA"/>
</dbReference>
<feature type="compositionally biased region" description="Polar residues" evidence="1">
    <location>
        <begin position="100"/>
        <end position="116"/>
    </location>
</feature>